<dbReference type="Proteomes" id="UP001065174">
    <property type="component" value="Chromosome"/>
</dbReference>
<dbReference type="EMBL" id="CP106679">
    <property type="protein sequence ID" value="UXP32929.1"/>
    <property type="molecule type" value="Genomic_DNA"/>
</dbReference>
<accession>A0ABY6CRE4</accession>
<proteinExistence type="predicted"/>
<evidence type="ECO:0000313" key="3">
    <source>
        <dbReference type="Proteomes" id="UP001065174"/>
    </source>
</evidence>
<evidence type="ECO:0000256" key="1">
    <source>
        <dbReference type="SAM" id="Phobius"/>
    </source>
</evidence>
<keyword evidence="3" id="KW-1185">Reference proteome</keyword>
<feature type="transmembrane region" description="Helical" evidence="1">
    <location>
        <begin position="34"/>
        <end position="56"/>
    </location>
</feature>
<name>A0ABY6CRE4_9BACT</name>
<keyword evidence="1" id="KW-0812">Transmembrane</keyword>
<reference evidence="2" key="1">
    <citation type="submission" date="2022-09" db="EMBL/GenBank/DDBJ databases">
        <title>Comparative genomics and taxonomic characterization of three novel marine species of genus Reichenbachiella exhibiting antioxidant and polysaccharide degradation activities.</title>
        <authorList>
            <person name="Muhammad N."/>
            <person name="Lee Y.-J."/>
            <person name="Ko J."/>
            <person name="Kim S.-G."/>
        </authorList>
    </citation>
    <scope>NUCLEOTIDE SEQUENCE</scope>
    <source>
        <strain evidence="2">BKB1-1</strain>
    </source>
</reference>
<dbReference type="RefSeq" id="WP_262310361.1">
    <property type="nucleotide sequence ID" value="NZ_CP106679.1"/>
</dbReference>
<gene>
    <name evidence="2" type="ORF">N6H18_03035</name>
</gene>
<organism evidence="2 3">
    <name type="scientific">Reichenbachiella agarivorans</name>
    <dbReference type="NCBI Taxonomy" id="2979464"/>
    <lineage>
        <taxon>Bacteria</taxon>
        <taxon>Pseudomonadati</taxon>
        <taxon>Bacteroidota</taxon>
        <taxon>Cytophagia</taxon>
        <taxon>Cytophagales</taxon>
        <taxon>Reichenbachiellaceae</taxon>
        <taxon>Reichenbachiella</taxon>
    </lineage>
</organism>
<keyword evidence="1" id="KW-0472">Membrane</keyword>
<evidence type="ECO:0000313" key="2">
    <source>
        <dbReference type="EMBL" id="UXP32929.1"/>
    </source>
</evidence>
<protein>
    <submittedName>
        <fullName evidence="2">Uncharacterized protein</fullName>
    </submittedName>
</protein>
<sequence length="93" mass="10670">MIYQNEIVMLLICSIVLAFSIAYGSKLNLFPYWVYMYTSFLCLLAACICTVVEGFLFPTLFDLLEHLSYAASSLSVLIWTWKITQQPLVEKSK</sequence>
<keyword evidence="1" id="KW-1133">Transmembrane helix</keyword>